<keyword evidence="5" id="KW-0808">Transferase</keyword>
<gene>
    <name evidence="5" type="ORF">AKAME5_002691500</name>
</gene>
<feature type="non-terminal residue" evidence="5">
    <location>
        <position position="134"/>
    </location>
</feature>
<dbReference type="GO" id="GO:0005524">
    <property type="term" value="F:ATP binding"/>
    <property type="evidence" value="ECO:0007669"/>
    <property type="project" value="UniProtKB-KW"/>
</dbReference>
<dbReference type="PANTHER" id="PTHR24416:SF600">
    <property type="entry name" value="PDGF- AND VEGF-RECEPTOR RELATED, ISOFORM J"/>
    <property type="match status" value="1"/>
</dbReference>
<keyword evidence="3" id="KW-0675">Receptor</keyword>
<dbReference type="InterPro" id="IPR008266">
    <property type="entry name" value="Tyr_kinase_AS"/>
</dbReference>
<organism evidence="5 6">
    <name type="scientific">Lates japonicus</name>
    <name type="common">Japanese lates</name>
    <dbReference type="NCBI Taxonomy" id="270547"/>
    <lineage>
        <taxon>Eukaryota</taxon>
        <taxon>Metazoa</taxon>
        <taxon>Chordata</taxon>
        <taxon>Craniata</taxon>
        <taxon>Vertebrata</taxon>
        <taxon>Euteleostomi</taxon>
        <taxon>Actinopterygii</taxon>
        <taxon>Neopterygii</taxon>
        <taxon>Teleostei</taxon>
        <taxon>Neoteleostei</taxon>
        <taxon>Acanthomorphata</taxon>
        <taxon>Carangaria</taxon>
        <taxon>Carangaria incertae sedis</taxon>
        <taxon>Centropomidae</taxon>
        <taxon>Lates</taxon>
    </lineage>
</organism>
<feature type="domain" description="Protein kinase" evidence="4">
    <location>
        <begin position="1"/>
        <end position="134"/>
    </location>
</feature>
<reference evidence="5" key="1">
    <citation type="submission" date="2022-08" db="EMBL/GenBank/DDBJ databases">
        <title>Genome sequencing of akame (Lates japonicus).</title>
        <authorList>
            <person name="Hashiguchi Y."/>
            <person name="Takahashi H."/>
        </authorList>
    </citation>
    <scope>NUCLEOTIDE SEQUENCE</scope>
    <source>
        <strain evidence="5">Kochi</strain>
    </source>
</reference>
<dbReference type="PRINTS" id="PR00109">
    <property type="entry name" value="TYRKINASE"/>
</dbReference>
<proteinExistence type="predicted"/>
<dbReference type="AlphaFoldDB" id="A0AAD3M1D4"/>
<evidence type="ECO:0000313" key="5">
    <source>
        <dbReference type="EMBL" id="GLD45530.1"/>
    </source>
</evidence>
<name>A0AAD3M1D4_LATJO</name>
<dbReference type="PROSITE" id="PS50011">
    <property type="entry name" value="PROTEIN_KINASE_DOM"/>
    <property type="match status" value="1"/>
</dbReference>
<dbReference type="PANTHER" id="PTHR24416">
    <property type="entry name" value="TYROSINE-PROTEIN KINASE RECEPTOR"/>
    <property type="match status" value="1"/>
</dbReference>
<dbReference type="InterPro" id="IPR000719">
    <property type="entry name" value="Prot_kinase_dom"/>
</dbReference>
<evidence type="ECO:0000256" key="3">
    <source>
        <dbReference type="ARBA" id="ARBA00023170"/>
    </source>
</evidence>
<evidence type="ECO:0000259" key="4">
    <source>
        <dbReference type="PROSITE" id="PS50011"/>
    </source>
</evidence>
<dbReference type="GO" id="GO:0007169">
    <property type="term" value="P:cell surface receptor protein tyrosine kinase signaling pathway"/>
    <property type="evidence" value="ECO:0007669"/>
    <property type="project" value="TreeGrafter"/>
</dbReference>
<evidence type="ECO:0000256" key="1">
    <source>
        <dbReference type="ARBA" id="ARBA00022741"/>
    </source>
</evidence>
<dbReference type="InterPro" id="IPR011009">
    <property type="entry name" value="Kinase-like_dom_sf"/>
</dbReference>
<evidence type="ECO:0000256" key="2">
    <source>
        <dbReference type="ARBA" id="ARBA00022840"/>
    </source>
</evidence>
<protein>
    <submittedName>
        <fullName evidence="5">Protein-tyrosine kinase 2-beta-like protein</fullName>
    </submittedName>
</protein>
<dbReference type="InterPro" id="IPR020635">
    <property type="entry name" value="Tyr_kinase_cat_dom"/>
</dbReference>
<dbReference type="SUPFAM" id="SSF56112">
    <property type="entry name" value="Protein kinase-like (PK-like)"/>
    <property type="match status" value="1"/>
</dbReference>
<dbReference type="Gene3D" id="1.10.510.10">
    <property type="entry name" value="Transferase(Phosphotransferase) domain 1"/>
    <property type="match status" value="1"/>
</dbReference>
<dbReference type="PROSITE" id="PS00109">
    <property type="entry name" value="PROTEIN_KINASE_TYR"/>
    <property type="match status" value="1"/>
</dbReference>
<dbReference type="InterPro" id="IPR050122">
    <property type="entry name" value="RTK"/>
</dbReference>
<comment type="caution">
    <text evidence="5">The sequence shown here is derived from an EMBL/GenBank/DDBJ whole genome shotgun (WGS) entry which is preliminary data.</text>
</comment>
<sequence length="134" mass="15192">LGNYLVEQQYILTGTTLILYCLQICKALAYLEGLNMVHRDIAVRNVLVASPDCVKLGDFGLSRYVDEQEYYKASVSRLPIKWMAPESINFRRFTTASDVWMFALIHTCLVRSSSRVEILSMAQAVALRPENLQG</sequence>
<dbReference type="GO" id="GO:0004714">
    <property type="term" value="F:transmembrane receptor protein tyrosine kinase activity"/>
    <property type="evidence" value="ECO:0007669"/>
    <property type="project" value="TreeGrafter"/>
</dbReference>
<keyword evidence="5" id="KW-0418">Kinase</keyword>
<dbReference type="Proteomes" id="UP001279410">
    <property type="component" value="Unassembled WGS sequence"/>
</dbReference>
<evidence type="ECO:0000313" key="6">
    <source>
        <dbReference type="Proteomes" id="UP001279410"/>
    </source>
</evidence>
<keyword evidence="5" id="KW-0829">Tyrosine-protein kinase</keyword>
<keyword evidence="2" id="KW-0067">ATP-binding</keyword>
<keyword evidence="6" id="KW-1185">Reference proteome</keyword>
<dbReference type="InterPro" id="IPR001245">
    <property type="entry name" value="Ser-Thr/Tyr_kinase_cat_dom"/>
</dbReference>
<keyword evidence="1" id="KW-0547">Nucleotide-binding</keyword>
<dbReference type="EMBL" id="BRZM01003106">
    <property type="protein sequence ID" value="GLD45530.1"/>
    <property type="molecule type" value="Genomic_DNA"/>
</dbReference>
<accession>A0AAD3M1D4</accession>
<dbReference type="GO" id="GO:0005886">
    <property type="term" value="C:plasma membrane"/>
    <property type="evidence" value="ECO:0007669"/>
    <property type="project" value="TreeGrafter"/>
</dbReference>
<dbReference type="GO" id="GO:0043235">
    <property type="term" value="C:receptor complex"/>
    <property type="evidence" value="ECO:0007669"/>
    <property type="project" value="TreeGrafter"/>
</dbReference>
<dbReference type="Pfam" id="PF07714">
    <property type="entry name" value="PK_Tyr_Ser-Thr"/>
    <property type="match status" value="1"/>
</dbReference>
<dbReference type="SMART" id="SM00219">
    <property type="entry name" value="TyrKc"/>
    <property type="match status" value="1"/>
</dbReference>